<reference evidence="1" key="1">
    <citation type="submission" date="2015-11" db="EMBL/GenBank/DDBJ databases">
        <title>De novo transcriptome assembly of four potential Pierce s Disease insect vectors from Arizona vineyards.</title>
        <authorList>
            <person name="Tassone E.E."/>
        </authorList>
    </citation>
    <scope>NUCLEOTIDE SEQUENCE</scope>
</reference>
<feature type="non-terminal residue" evidence="1">
    <location>
        <position position="155"/>
    </location>
</feature>
<dbReference type="PANTHER" id="PTHR11012">
    <property type="entry name" value="PROTEIN KINASE-LIKE DOMAIN-CONTAINING"/>
    <property type="match status" value="1"/>
</dbReference>
<gene>
    <name evidence="1" type="ORF">g.10275</name>
</gene>
<feature type="non-terminal residue" evidence="1">
    <location>
        <position position="1"/>
    </location>
</feature>
<evidence type="ECO:0008006" key="2">
    <source>
        <dbReference type="Google" id="ProtNLM"/>
    </source>
</evidence>
<accession>A0A1B6LLE3</accession>
<organism evidence="1">
    <name type="scientific">Graphocephala atropunctata</name>
    <dbReference type="NCBI Taxonomy" id="36148"/>
    <lineage>
        <taxon>Eukaryota</taxon>
        <taxon>Metazoa</taxon>
        <taxon>Ecdysozoa</taxon>
        <taxon>Arthropoda</taxon>
        <taxon>Hexapoda</taxon>
        <taxon>Insecta</taxon>
        <taxon>Pterygota</taxon>
        <taxon>Neoptera</taxon>
        <taxon>Paraneoptera</taxon>
        <taxon>Hemiptera</taxon>
        <taxon>Auchenorrhyncha</taxon>
        <taxon>Membracoidea</taxon>
        <taxon>Cicadellidae</taxon>
        <taxon>Cicadellinae</taxon>
        <taxon>Cicadellini</taxon>
        <taxon>Graphocephala</taxon>
    </lineage>
</organism>
<dbReference type="EMBL" id="GEBQ01015489">
    <property type="protein sequence ID" value="JAT24488.1"/>
    <property type="molecule type" value="Transcribed_RNA"/>
</dbReference>
<evidence type="ECO:0000313" key="1">
    <source>
        <dbReference type="EMBL" id="JAT24488.1"/>
    </source>
</evidence>
<dbReference type="InterPro" id="IPR004119">
    <property type="entry name" value="EcKL"/>
</dbReference>
<protein>
    <recommendedName>
        <fullName evidence="2">CHK kinase-like domain-containing protein</fullName>
    </recommendedName>
</protein>
<name>A0A1B6LLE3_9HEMI</name>
<dbReference type="SUPFAM" id="SSF56112">
    <property type="entry name" value="Protein kinase-like (PK-like)"/>
    <property type="match status" value="1"/>
</dbReference>
<dbReference type="Pfam" id="PF02958">
    <property type="entry name" value="EcKL"/>
    <property type="match status" value="1"/>
</dbReference>
<sequence length="155" mass="17708">YTDLLPKMVTKVNCDFAPATFHSEVDKVVIMENLKPEYRSADMKKQLDFAHCKLVVATIAKYHASSVALYSENTKQIRFVGQESFFPEGGALKRWVELGTRTLGEELNKLEGCKEYADFFLSRVDSIWDVLVKCMKPQSGRLNVLNHGDMWINNL</sequence>
<dbReference type="InterPro" id="IPR011009">
    <property type="entry name" value="Kinase-like_dom_sf"/>
</dbReference>
<proteinExistence type="predicted"/>
<dbReference type="PANTHER" id="PTHR11012:SF56">
    <property type="entry name" value="CHK KINASE-LIKE DOMAIN-CONTAINING PROTEIN-RELATED"/>
    <property type="match status" value="1"/>
</dbReference>
<dbReference type="AlphaFoldDB" id="A0A1B6LLE3"/>